<dbReference type="Proteomes" id="UP000195447">
    <property type="component" value="Unassembled WGS sequence"/>
</dbReference>
<dbReference type="Proteomes" id="UP001220658">
    <property type="component" value="Unassembled WGS sequence"/>
</dbReference>
<reference evidence="4" key="2">
    <citation type="journal article" date="2018" name="BMC Genomics">
        <title>Whole genome sequencing and function prediction of 133 gut anaerobes isolated from chicken caecum in pure cultures.</title>
        <authorList>
            <person name="Medvecky M."/>
            <person name="Cejkova D."/>
            <person name="Polansky O."/>
            <person name="Karasova D."/>
            <person name="Kubasova T."/>
            <person name="Cizek A."/>
            <person name="Rychlik I."/>
        </authorList>
    </citation>
    <scope>NUCLEOTIDE SEQUENCE</scope>
    <source>
        <strain evidence="4">An178</strain>
    </source>
</reference>
<dbReference type="RefSeq" id="WP_022355231.1">
    <property type="nucleotide sequence ID" value="NZ_CABKSV010000027.1"/>
</dbReference>
<evidence type="ECO:0000256" key="1">
    <source>
        <dbReference type="ARBA" id="ARBA00008439"/>
    </source>
</evidence>
<protein>
    <recommendedName>
        <fullName evidence="2">UPF0473 protein B5F14_08510</fullName>
    </recommendedName>
</protein>
<sequence>MLDSNSLYVKDENGNEKRMTILFTFDNEVTKKQYVVFQDPEQDEDEVYASAYDENGQLLPIETDEEWEMVEEVINTFVEDNENA</sequence>
<reference evidence="3" key="3">
    <citation type="submission" date="2023-01" db="EMBL/GenBank/DDBJ databases">
        <title>Human gut microbiome strain richness.</title>
        <authorList>
            <person name="Chen-Liaw A."/>
        </authorList>
    </citation>
    <scope>NUCLEOTIDE SEQUENCE</scope>
    <source>
        <strain evidence="3">D55st1_G4_D55t1_190419</strain>
    </source>
</reference>
<dbReference type="PANTHER" id="PTHR40066:SF1">
    <property type="entry name" value="UPF0473 PROTEIN CBO2561_CLC_2432"/>
    <property type="match status" value="1"/>
</dbReference>
<dbReference type="PANTHER" id="PTHR40066">
    <property type="entry name" value="UPF0473 PROTEIN CBO2561/CLC_2432"/>
    <property type="match status" value="1"/>
</dbReference>
<proteinExistence type="inferred from homology"/>
<dbReference type="HAMAP" id="MF_01448">
    <property type="entry name" value="UPF0473"/>
    <property type="match status" value="1"/>
</dbReference>
<dbReference type="EMBL" id="JAQNCK010000019">
    <property type="protein sequence ID" value="MDC0828545.1"/>
    <property type="molecule type" value="Genomic_DNA"/>
</dbReference>
<organism evidence="4 5">
    <name type="scientific">Faecalitalea cylindroides</name>
    <dbReference type="NCBI Taxonomy" id="39483"/>
    <lineage>
        <taxon>Bacteria</taxon>
        <taxon>Bacillati</taxon>
        <taxon>Bacillota</taxon>
        <taxon>Erysipelotrichia</taxon>
        <taxon>Erysipelotrichales</taxon>
        <taxon>Erysipelotrichaceae</taxon>
        <taxon>Faecalitalea</taxon>
    </lineage>
</organism>
<keyword evidence="5" id="KW-1185">Reference proteome</keyword>
<evidence type="ECO:0000313" key="4">
    <source>
        <dbReference type="EMBL" id="OUP57793.1"/>
    </source>
</evidence>
<dbReference type="EMBL" id="NFKM01000019">
    <property type="protein sequence ID" value="OUP57793.1"/>
    <property type="molecule type" value="Genomic_DNA"/>
</dbReference>
<dbReference type="AlphaFoldDB" id="A0A1Y3VIU7"/>
<comment type="caution">
    <text evidence="4">The sequence shown here is derived from an EMBL/GenBank/DDBJ whole genome shotgun (WGS) entry which is preliminary data.</text>
</comment>
<dbReference type="InterPro" id="IPR009711">
    <property type="entry name" value="UPF0473"/>
</dbReference>
<evidence type="ECO:0000313" key="3">
    <source>
        <dbReference type="EMBL" id="MDC0828545.1"/>
    </source>
</evidence>
<dbReference type="Pfam" id="PF06949">
    <property type="entry name" value="DUF1292"/>
    <property type="match status" value="1"/>
</dbReference>
<comment type="similarity">
    <text evidence="1 2">Belongs to the UPF0473 family.</text>
</comment>
<evidence type="ECO:0000256" key="2">
    <source>
        <dbReference type="HAMAP-Rule" id="MF_01448"/>
    </source>
</evidence>
<accession>A0A1Y3VIU7</accession>
<reference evidence="5" key="1">
    <citation type="submission" date="2017-04" db="EMBL/GenBank/DDBJ databases">
        <title>Function of individual gut microbiota members based on whole genome sequencing of pure cultures obtained from chicken caecum.</title>
        <authorList>
            <person name="Medvecky M."/>
            <person name="Cejkova D."/>
            <person name="Polansky O."/>
            <person name="Karasova D."/>
            <person name="Kubasova T."/>
            <person name="Cizek A."/>
            <person name="Rychlik I."/>
        </authorList>
    </citation>
    <scope>NUCLEOTIDE SEQUENCE [LARGE SCALE GENOMIC DNA]</scope>
    <source>
        <strain evidence="5">An178</strain>
    </source>
</reference>
<evidence type="ECO:0000313" key="5">
    <source>
        <dbReference type="Proteomes" id="UP000195447"/>
    </source>
</evidence>
<name>A0A1Y3VIU7_9FIRM</name>
<gene>
    <name evidence="4" type="ORF">B5F14_08510</name>
    <name evidence="3" type="ORF">POG00_07455</name>
</gene>
<dbReference type="GeneID" id="79877032"/>